<dbReference type="KEGG" id="fuv:JR347_13360"/>
<protein>
    <submittedName>
        <fullName evidence="1">Uncharacterized protein</fullName>
    </submittedName>
</protein>
<sequence>MKLTVLMILISSYLGIEPCNIIEKTNVYYLNTFVDNVEVSILINDIDQIELNETNSDKFICSLLSVGYYTVNKEYTFIPQLEHCKINSLSAKELRNLKDNQSLLYFELADKSHVTMAVTEIDAEFWQYESNNKWVQSTLGIPSNSELCPMLKHSLAFKSIKNVELVPKDKLNKIIKLSGK</sequence>
<dbReference type="RefSeq" id="WP_205721095.1">
    <property type="nucleotide sequence ID" value="NZ_CP070608.1"/>
</dbReference>
<reference evidence="1" key="1">
    <citation type="submission" date="2021-02" db="EMBL/GenBank/DDBJ databases">
        <title>Fulvivirga sp. S481 isolated from sea water.</title>
        <authorList>
            <person name="Bae S.S."/>
            <person name="Baek K."/>
        </authorList>
    </citation>
    <scope>NUCLEOTIDE SEQUENCE</scope>
    <source>
        <strain evidence="1">S481</strain>
    </source>
</reference>
<accession>A0A975A099</accession>
<evidence type="ECO:0000313" key="1">
    <source>
        <dbReference type="EMBL" id="QSE96581.1"/>
    </source>
</evidence>
<organism evidence="1 2">
    <name type="scientific">Fulvivirga lutea</name>
    <dbReference type="NCBI Taxonomy" id="2810512"/>
    <lineage>
        <taxon>Bacteria</taxon>
        <taxon>Pseudomonadati</taxon>
        <taxon>Bacteroidota</taxon>
        <taxon>Cytophagia</taxon>
        <taxon>Cytophagales</taxon>
        <taxon>Fulvivirgaceae</taxon>
        <taxon>Fulvivirga</taxon>
    </lineage>
</organism>
<keyword evidence="2" id="KW-1185">Reference proteome</keyword>
<dbReference type="EMBL" id="CP070608">
    <property type="protein sequence ID" value="QSE96581.1"/>
    <property type="molecule type" value="Genomic_DNA"/>
</dbReference>
<evidence type="ECO:0000313" key="2">
    <source>
        <dbReference type="Proteomes" id="UP000662783"/>
    </source>
</evidence>
<gene>
    <name evidence="1" type="ORF">JR347_13360</name>
</gene>
<proteinExistence type="predicted"/>
<dbReference type="Proteomes" id="UP000662783">
    <property type="component" value="Chromosome"/>
</dbReference>
<dbReference type="AlphaFoldDB" id="A0A975A099"/>
<name>A0A975A099_9BACT</name>